<accession>A0A438ASS4</accession>
<keyword evidence="1" id="KW-0596">Phosphopantetheine</keyword>
<dbReference type="InterPro" id="IPR001031">
    <property type="entry name" value="Thioesterase"/>
</dbReference>
<proteinExistence type="predicted"/>
<dbReference type="Proteomes" id="UP000284333">
    <property type="component" value="Unassembled WGS sequence"/>
</dbReference>
<protein>
    <recommendedName>
        <fullName evidence="3">Carrier domain-containing protein</fullName>
    </recommendedName>
</protein>
<evidence type="ECO:0000256" key="2">
    <source>
        <dbReference type="ARBA" id="ARBA00022553"/>
    </source>
</evidence>
<dbReference type="InterPro" id="IPR009081">
    <property type="entry name" value="PP-bd_ACP"/>
</dbReference>
<dbReference type="AlphaFoldDB" id="A0A438ASS4"/>
<dbReference type="GO" id="GO:0044550">
    <property type="term" value="P:secondary metabolite biosynthetic process"/>
    <property type="evidence" value="ECO:0007669"/>
    <property type="project" value="TreeGrafter"/>
</dbReference>
<evidence type="ECO:0000259" key="3">
    <source>
        <dbReference type="PROSITE" id="PS50075"/>
    </source>
</evidence>
<dbReference type="GO" id="GO:0031177">
    <property type="term" value="F:phosphopantetheine binding"/>
    <property type="evidence" value="ECO:0007669"/>
    <property type="project" value="InterPro"/>
</dbReference>
<dbReference type="SMART" id="SM00824">
    <property type="entry name" value="PKS_TE"/>
    <property type="match status" value="1"/>
</dbReference>
<dbReference type="EMBL" id="RKLN01000005">
    <property type="protein sequence ID" value="RVW01801.1"/>
    <property type="molecule type" value="Genomic_DNA"/>
</dbReference>
<evidence type="ECO:0000313" key="4">
    <source>
        <dbReference type="EMBL" id="RVW01801.1"/>
    </source>
</evidence>
<dbReference type="Gene3D" id="3.40.50.1820">
    <property type="entry name" value="alpha/beta hydrolase"/>
    <property type="match status" value="1"/>
</dbReference>
<evidence type="ECO:0000256" key="1">
    <source>
        <dbReference type="ARBA" id="ARBA00022450"/>
    </source>
</evidence>
<dbReference type="InterPro" id="IPR020802">
    <property type="entry name" value="TesA-like"/>
</dbReference>
<comment type="caution">
    <text evidence="4">The sequence shown here is derived from an EMBL/GenBank/DDBJ whole genome shotgun (WGS) entry which is preliminary data.</text>
</comment>
<dbReference type="GO" id="GO:0043041">
    <property type="term" value="P:amino acid activation for nonribosomal peptide biosynthetic process"/>
    <property type="evidence" value="ECO:0007669"/>
    <property type="project" value="TreeGrafter"/>
</dbReference>
<dbReference type="PANTHER" id="PTHR45527">
    <property type="entry name" value="NONRIBOSOMAL PEPTIDE SYNTHETASE"/>
    <property type="match status" value="1"/>
</dbReference>
<dbReference type="PANTHER" id="PTHR45527:SF1">
    <property type="entry name" value="FATTY ACID SYNTHASE"/>
    <property type="match status" value="1"/>
</dbReference>
<dbReference type="Pfam" id="PF00975">
    <property type="entry name" value="Thioesterase"/>
    <property type="match status" value="1"/>
</dbReference>
<dbReference type="SUPFAM" id="SSF47336">
    <property type="entry name" value="ACP-like"/>
    <property type="match status" value="1"/>
</dbReference>
<dbReference type="Pfam" id="PF00550">
    <property type="entry name" value="PP-binding"/>
    <property type="match status" value="1"/>
</dbReference>
<organism evidence="4 5">
    <name type="scientific">Rhodococcus spongiicola</name>
    <dbReference type="NCBI Taxonomy" id="2487352"/>
    <lineage>
        <taxon>Bacteria</taxon>
        <taxon>Bacillati</taxon>
        <taxon>Actinomycetota</taxon>
        <taxon>Actinomycetes</taxon>
        <taxon>Mycobacteriales</taxon>
        <taxon>Nocardiaceae</taxon>
        <taxon>Rhodococcus</taxon>
    </lineage>
</organism>
<dbReference type="InterPro" id="IPR036736">
    <property type="entry name" value="ACP-like_sf"/>
</dbReference>
<sequence length="339" mass="36042">MAAVFADVLGIDRVGLDDDFFALGGNSLAATRVMARLRSGIGTTVPLQWLFSDPTVEALAGRIVAGVEGPAGEGFGPVLPIRESGAAAPLFCIHPSVGLSWCYMGLAQRLEGDIPIYGVQSPAILEEDFVPESLEELAERYTSEIRAVQPAGPYRLLGWSLGGVIAHAMAIQLQAVGERVELLAMMDSFVGSNGAEDGSRKNITMSDLLGGFGVDQGVAGSTLSDPSVEAVTTEFAGLTGQSVERAEQVVGRLLSTAERNSRLMFEYCPERFDGDIVFFTATADDDTGTRAVREWDGAVTGQVRNYPVPETHWRMTAPSALAVEAPILSDVMSDGKRPE</sequence>
<dbReference type="GO" id="GO:0005737">
    <property type="term" value="C:cytoplasm"/>
    <property type="evidence" value="ECO:0007669"/>
    <property type="project" value="TreeGrafter"/>
</dbReference>
<name>A0A438ASS4_9NOCA</name>
<evidence type="ECO:0000313" key="5">
    <source>
        <dbReference type="Proteomes" id="UP000284333"/>
    </source>
</evidence>
<dbReference type="SMART" id="SM00823">
    <property type="entry name" value="PKS_PP"/>
    <property type="match status" value="1"/>
</dbReference>
<keyword evidence="5" id="KW-1185">Reference proteome</keyword>
<gene>
    <name evidence="4" type="ORF">EF834_15590</name>
</gene>
<keyword evidence="2" id="KW-0597">Phosphoprotein</keyword>
<dbReference type="InterPro" id="IPR029058">
    <property type="entry name" value="AB_hydrolase_fold"/>
</dbReference>
<reference evidence="4 5" key="1">
    <citation type="submission" date="2018-11" db="EMBL/GenBank/DDBJ databases">
        <title>Rhodococcus spongicola sp. nov. and Rhodococcus xishaensis sp. nov. from marine sponges.</title>
        <authorList>
            <person name="Li L."/>
            <person name="Lin H.W."/>
        </authorList>
    </citation>
    <scope>NUCLEOTIDE SEQUENCE [LARGE SCALE GENOMIC DNA]</scope>
    <source>
        <strain evidence="4 5">LHW50502</strain>
    </source>
</reference>
<dbReference type="SUPFAM" id="SSF53474">
    <property type="entry name" value="alpha/beta-Hydrolases"/>
    <property type="match status" value="1"/>
</dbReference>
<dbReference type="InterPro" id="IPR020806">
    <property type="entry name" value="PKS_PP-bd"/>
</dbReference>
<dbReference type="PROSITE" id="PS50075">
    <property type="entry name" value="CARRIER"/>
    <property type="match status" value="1"/>
</dbReference>
<feature type="domain" description="Carrier" evidence="3">
    <location>
        <begin position="1"/>
        <end position="67"/>
    </location>
</feature>